<dbReference type="EMBL" id="BMEX01000016">
    <property type="protein sequence ID" value="GGA54572.1"/>
    <property type="molecule type" value="Genomic_DNA"/>
</dbReference>
<organism evidence="2 3">
    <name type="scientific">Kroppenstedtia guangzhouensis</name>
    <dbReference type="NCBI Taxonomy" id="1274356"/>
    <lineage>
        <taxon>Bacteria</taxon>
        <taxon>Bacillati</taxon>
        <taxon>Bacillota</taxon>
        <taxon>Bacilli</taxon>
        <taxon>Bacillales</taxon>
        <taxon>Thermoactinomycetaceae</taxon>
        <taxon>Kroppenstedtia</taxon>
    </lineage>
</organism>
<proteinExistence type="predicted"/>
<evidence type="ECO:0000313" key="3">
    <source>
        <dbReference type="Proteomes" id="UP000617979"/>
    </source>
</evidence>
<gene>
    <name evidence="2" type="ORF">GCM10007416_29710</name>
</gene>
<dbReference type="Proteomes" id="UP000617979">
    <property type="component" value="Unassembled WGS sequence"/>
</dbReference>
<keyword evidence="3" id="KW-1185">Reference proteome</keyword>
<feature type="compositionally biased region" description="Basic and acidic residues" evidence="1">
    <location>
        <begin position="1"/>
        <end position="12"/>
    </location>
</feature>
<evidence type="ECO:0000313" key="2">
    <source>
        <dbReference type="EMBL" id="GGA54572.1"/>
    </source>
</evidence>
<name>A0ABQ1H1D8_9BACL</name>
<comment type="caution">
    <text evidence="2">The sequence shown here is derived from an EMBL/GenBank/DDBJ whole genome shotgun (WGS) entry which is preliminary data.</text>
</comment>
<feature type="region of interest" description="Disordered" evidence="1">
    <location>
        <begin position="1"/>
        <end position="49"/>
    </location>
</feature>
<reference evidence="3" key="1">
    <citation type="journal article" date="2019" name="Int. J. Syst. Evol. Microbiol.">
        <title>The Global Catalogue of Microorganisms (GCM) 10K type strain sequencing project: providing services to taxonomists for standard genome sequencing and annotation.</title>
        <authorList>
            <consortium name="The Broad Institute Genomics Platform"/>
            <consortium name="The Broad Institute Genome Sequencing Center for Infectious Disease"/>
            <person name="Wu L."/>
            <person name="Ma J."/>
        </authorList>
    </citation>
    <scope>NUCLEOTIDE SEQUENCE [LARGE SCALE GENOMIC DNA]</scope>
    <source>
        <strain evidence="3">CGMCC 1.12404</strain>
    </source>
</reference>
<protein>
    <submittedName>
        <fullName evidence="2">Uncharacterized protein</fullName>
    </submittedName>
</protein>
<accession>A0ABQ1H1D8</accession>
<sequence length="83" mass="9182">MVNGFENRDKESLTGFPQEKPLGSIVQPPMLIGVPEKGHTCPDRSAPGQRMTPYPIGYVLTVETHRGLLDTSGSLEYLQYTSF</sequence>
<evidence type="ECO:0000256" key="1">
    <source>
        <dbReference type="SAM" id="MobiDB-lite"/>
    </source>
</evidence>